<protein>
    <submittedName>
        <fullName evidence="3">DUF148 domain-containing protein</fullName>
    </submittedName>
</protein>
<gene>
    <name evidence="1" type="ORF">ASIM_LOCUS19561</name>
</gene>
<accession>A0A0M3KGR3</accession>
<evidence type="ECO:0000313" key="3">
    <source>
        <dbReference type="WBParaSite" id="ASIM_0002017701-mRNA-1"/>
    </source>
</evidence>
<reference evidence="3" key="1">
    <citation type="submission" date="2017-02" db="UniProtKB">
        <authorList>
            <consortium name="WormBaseParasite"/>
        </authorList>
    </citation>
    <scope>IDENTIFICATION</scope>
</reference>
<keyword evidence="2" id="KW-1185">Reference proteome</keyword>
<dbReference type="Proteomes" id="UP000267096">
    <property type="component" value="Unassembled WGS sequence"/>
</dbReference>
<name>A0A0M3KGR3_ANISI</name>
<evidence type="ECO:0000313" key="1">
    <source>
        <dbReference type="EMBL" id="VDK70502.1"/>
    </source>
</evidence>
<organism evidence="3">
    <name type="scientific">Anisakis simplex</name>
    <name type="common">Herring worm</name>
    <dbReference type="NCBI Taxonomy" id="6269"/>
    <lineage>
        <taxon>Eukaryota</taxon>
        <taxon>Metazoa</taxon>
        <taxon>Ecdysozoa</taxon>
        <taxon>Nematoda</taxon>
        <taxon>Chromadorea</taxon>
        <taxon>Rhabditida</taxon>
        <taxon>Spirurina</taxon>
        <taxon>Ascaridomorpha</taxon>
        <taxon>Ascaridoidea</taxon>
        <taxon>Anisakidae</taxon>
        <taxon>Anisakis</taxon>
        <taxon>Anisakis simplex complex</taxon>
    </lineage>
</organism>
<reference evidence="1 2" key="2">
    <citation type="submission" date="2018-11" db="EMBL/GenBank/DDBJ databases">
        <authorList>
            <consortium name="Pathogen Informatics"/>
        </authorList>
    </citation>
    <scope>NUCLEOTIDE SEQUENCE [LARGE SCALE GENOMIC DNA]</scope>
</reference>
<dbReference type="WBParaSite" id="ASIM_0002017701-mRNA-1">
    <property type="protein sequence ID" value="ASIM_0002017701-mRNA-1"/>
    <property type="gene ID" value="ASIM_0002017701"/>
</dbReference>
<dbReference type="EMBL" id="UYRR01037475">
    <property type="protein sequence ID" value="VDK70502.1"/>
    <property type="molecule type" value="Genomic_DNA"/>
</dbReference>
<evidence type="ECO:0000313" key="2">
    <source>
        <dbReference type="Proteomes" id="UP000267096"/>
    </source>
</evidence>
<sequence length="92" mass="9771">MSISIGINRKIDFSIHYCLNIMKLCILAVAVFVVAVSAQGPPPLPPFVANAPPAVQAEFRQLANGAPDKTEAEIEAQIEQWVASKGGAVQVN</sequence>
<proteinExistence type="predicted"/>
<dbReference type="AlphaFoldDB" id="A0A0M3KGR3"/>